<accession>A0A3E0HJ04</accession>
<gene>
    <name evidence="3" type="ORF">BCF44_107309</name>
</gene>
<organism evidence="3 4">
    <name type="scientific">Kutzneria buriramensis</name>
    <dbReference type="NCBI Taxonomy" id="1045776"/>
    <lineage>
        <taxon>Bacteria</taxon>
        <taxon>Bacillati</taxon>
        <taxon>Actinomycetota</taxon>
        <taxon>Actinomycetes</taxon>
        <taxon>Pseudonocardiales</taxon>
        <taxon>Pseudonocardiaceae</taxon>
        <taxon>Kutzneria</taxon>
    </lineage>
</organism>
<reference evidence="3 4" key="1">
    <citation type="submission" date="2018-08" db="EMBL/GenBank/DDBJ databases">
        <title>Genomic Encyclopedia of Archaeal and Bacterial Type Strains, Phase II (KMG-II): from individual species to whole genera.</title>
        <authorList>
            <person name="Goeker M."/>
        </authorList>
    </citation>
    <scope>NUCLEOTIDE SEQUENCE [LARGE SCALE GENOMIC DNA]</scope>
    <source>
        <strain evidence="3 4">DSM 45791</strain>
    </source>
</reference>
<dbReference type="OrthoDB" id="9816459at2"/>
<name>A0A3E0HJ04_9PSEU</name>
<dbReference type="Proteomes" id="UP000256269">
    <property type="component" value="Unassembled WGS sequence"/>
</dbReference>
<comment type="caution">
    <text evidence="3">The sequence shown here is derived from an EMBL/GenBank/DDBJ whole genome shotgun (WGS) entry which is preliminary data.</text>
</comment>
<dbReference type="PANTHER" id="PTHR31084">
    <property type="entry name" value="ALPHA-L-FUCOSIDASE 2"/>
    <property type="match status" value="1"/>
</dbReference>
<dbReference type="InterPro" id="IPR012341">
    <property type="entry name" value="6hp_glycosidase-like_sf"/>
</dbReference>
<protein>
    <recommendedName>
        <fullName evidence="2">Glycosyl hydrolase family 95 catalytic domain-containing protein</fullName>
    </recommendedName>
</protein>
<sequence length="800" mass="84186">MNTTVLRGQWRRPRGVAALALAAVATLTLTVCAAASVSAAPRTPTDDWAAIQRILSGIQGHAAAPIANVATPKFSPGMLLGNGDLGAVVGGSSTTSQKFYFGKGDFWGTAWNSGHSQLVPAILSAGNLTISSPKASSNPGPAYGMTQDILDAEVRSTVQLGGVTVSMRSYTADSDNDFITELSSPAGSPSVTLDVALALPGPDSHTTYPTTVAATGGTIVATRHNNLKGGSDFQSEVAIAVRPVGAGFASTSTSGSTATGTLTLAGGSTVELATVFRSDARQGSGGPSASALAGKATSAVNGLSTDDVATLLAAHRQWWKNFWLQSYVQTNDPTMNAYWYGALYAMGSASRPGKVLAGMNGPWVIDDFTQFPRYWYNYNVEAPFYGVASANHPELLQPYNVQQQAEQQWQINWTAQSGGYQGEMWQRSMGPFHQFLPTPAPVAPSGSKKPRWTDQKSNGMFAALPSLFYYDYTQDQNFLKTQLYPNLRAVDAFYRDYLTTSGNRLVVAQSSAHEGSTDLNPNLDIGFIRRVETALITFSGRLGVDQNLVPVWQNTLAKLAAYPTGTVNGTTVYLMAENVNGSTAIANTFHPGDQPINLEGGVFPGENIYRGGDPAQVQIAINTLRQMNSWGVTSGENMGNGFPKEFPIAARVGWPAADLEAKFDAAITKQWRSSNLTVAQSGGGIETSGSIEAVDSMLMQSVSGTIRLFADADWPTTKDASFTRLRAEGAFLVSAALAGGKVGPVTLTSTVGGQVRILDPWRTGGVSVTAADGSTVSATDSGGVISFATTAGTTYTVAAR</sequence>
<evidence type="ECO:0000259" key="2">
    <source>
        <dbReference type="Pfam" id="PF22124"/>
    </source>
</evidence>
<dbReference type="GO" id="GO:0005975">
    <property type="term" value="P:carbohydrate metabolic process"/>
    <property type="evidence" value="ECO:0007669"/>
    <property type="project" value="InterPro"/>
</dbReference>
<keyword evidence="4" id="KW-1185">Reference proteome</keyword>
<dbReference type="InterPro" id="IPR008928">
    <property type="entry name" value="6-hairpin_glycosidase_sf"/>
</dbReference>
<evidence type="ECO:0000313" key="4">
    <source>
        <dbReference type="Proteomes" id="UP000256269"/>
    </source>
</evidence>
<dbReference type="SUPFAM" id="SSF48208">
    <property type="entry name" value="Six-hairpin glycosidases"/>
    <property type="match status" value="1"/>
</dbReference>
<keyword evidence="1" id="KW-0732">Signal</keyword>
<feature type="chain" id="PRO_5038376745" description="Glycosyl hydrolase family 95 catalytic domain-containing protein" evidence="1">
    <location>
        <begin position="34"/>
        <end position="800"/>
    </location>
</feature>
<dbReference type="Gene3D" id="2.60.40.1180">
    <property type="entry name" value="Golgi alpha-mannosidase II"/>
    <property type="match status" value="1"/>
</dbReference>
<dbReference type="RefSeq" id="WP_116176303.1">
    <property type="nucleotide sequence ID" value="NZ_CP144375.1"/>
</dbReference>
<dbReference type="InterPro" id="IPR054363">
    <property type="entry name" value="GH95_cat"/>
</dbReference>
<evidence type="ECO:0000256" key="1">
    <source>
        <dbReference type="SAM" id="SignalP"/>
    </source>
</evidence>
<dbReference type="GO" id="GO:0004560">
    <property type="term" value="F:alpha-L-fucosidase activity"/>
    <property type="evidence" value="ECO:0007669"/>
    <property type="project" value="TreeGrafter"/>
</dbReference>
<dbReference type="PANTHER" id="PTHR31084:SF0">
    <property type="entry name" value="ALPHA-L-FUCOSIDASE 2"/>
    <property type="match status" value="1"/>
</dbReference>
<dbReference type="AlphaFoldDB" id="A0A3E0HJ04"/>
<evidence type="ECO:0000313" key="3">
    <source>
        <dbReference type="EMBL" id="REH46176.1"/>
    </source>
</evidence>
<feature type="domain" description="Glycosyl hydrolase family 95 catalytic" evidence="2">
    <location>
        <begin position="326"/>
        <end position="566"/>
    </location>
</feature>
<proteinExistence type="predicted"/>
<dbReference type="Pfam" id="PF22124">
    <property type="entry name" value="Glyco_hydro_95_cat"/>
    <property type="match status" value="1"/>
</dbReference>
<feature type="signal peptide" evidence="1">
    <location>
        <begin position="1"/>
        <end position="33"/>
    </location>
</feature>
<dbReference type="EMBL" id="QUNO01000007">
    <property type="protein sequence ID" value="REH46176.1"/>
    <property type="molecule type" value="Genomic_DNA"/>
</dbReference>
<dbReference type="Gene3D" id="1.50.10.10">
    <property type="match status" value="1"/>
</dbReference>
<dbReference type="InterPro" id="IPR013780">
    <property type="entry name" value="Glyco_hydro_b"/>
</dbReference>